<feature type="domain" description="Putative sensor" evidence="12">
    <location>
        <begin position="25"/>
        <end position="199"/>
    </location>
</feature>
<dbReference type="InterPro" id="IPR036890">
    <property type="entry name" value="HATPase_C_sf"/>
</dbReference>
<name>A0ABS5L2R0_9ACTN</name>
<evidence type="ECO:0000256" key="4">
    <source>
        <dbReference type="ARBA" id="ARBA00022679"/>
    </source>
</evidence>
<feature type="transmembrane region" description="Helical" evidence="9">
    <location>
        <begin position="12"/>
        <end position="32"/>
    </location>
</feature>
<gene>
    <name evidence="13" type="ORF">KGQ19_37690</name>
</gene>
<evidence type="ECO:0000313" key="13">
    <source>
        <dbReference type="EMBL" id="MBS2552605.1"/>
    </source>
</evidence>
<comment type="catalytic activity">
    <reaction evidence="1">
        <text>ATP + protein L-histidine = ADP + protein N-phospho-L-histidine.</text>
        <dbReference type="EC" id="2.7.13.3"/>
    </reaction>
</comment>
<evidence type="ECO:0000256" key="3">
    <source>
        <dbReference type="ARBA" id="ARBA00022553"/>
    </source>
</evidence>
<evidence type="ECO:0000256" key="8">
    <source>
        <dbReference type="ARBA" id="ARBA00023012"/>
    </source>
</evidence>
<dbReference type="InterPro" id="IPR003594">
    <property type="entry name" value="HATPase_dom"/>
</dbReference>
<keyword evidence="6" id="KW-0418">Kinase</keyword>
<dbReference type="EC" id="2.7.13.3" evidence="2"/>
<feature type="transmembrane region" description="Helical" evidence="9">
    <location>
        <begin position="116"/>
        <end position="145"/>
    </location>
</feature>
<dbReference type="PANTHER" id="PTHR24421:SF10">
    <property type="entry name" value="NITRATE_NITRITE SENSOR PROTEIN NARQ"/>
    <property type="match status" value="1"/>
</dbReference>
<evidence type="ECO:0000256" key="2">
    <source>
        <dbReference type="ARBA" id="ARBA00012438"/>
    </source>
</evidence>
<keyword evidence="14" id="KW-1185">Reference proteome</keyword>
<keyword evidence="8" id="KW-0902">Two-component regulatory system</keyword>
<protein>
    <recommendedName>
        <fullName evidence="2">histidine kinase</fullName>
        <ecNumber evidence="2">2.7.13.3</ecNumber>
    </recommendedName>
</protein>
<keyword evidence="7" id="KW-0067">ATP-binding</keyword>
<keyword evidence="5" id="KW-0547">Nucleotide-binding</keyword>
<dbReference type="PANTHER" id="PTHR24421">
    <property type="entry name" value="NITRATE/NITRITE SENSOR PROTEIN NARX-RELATED"/>
    <property type="match status" value="1"/>
</dbReference>
<organism evidence="13 14">
    <name type="scientific">Catenulispora pinistramenti</name>
    <dbReference type="NCBI Taxonomy" id="2705254"/>
    <lineage>
        <taxon>Bacteria</taxon>
        <taxon>Bacillati</taxon>
        <taxon>Actinomycetota</taxon>
        <taxon>Actinomycetes</taxon>
        <taxon>Catenulisporales</taxon>
        <taxon>Catenulisporaceae</taxon>
        <taxon>Catenulispora</taxon>
    </lineage>
</organism>
<evidence type="ECO:0000259" key="10">
    <source>
        <dbReference type="Pfam" id="PF02518"/>
    </source>
</evidence>
<dbReference type="EMBL" id="JAAFYZ010000198">
    <property type="protein sequence ID" value="MBS2552605.1"/>
    <property type="molecule type" value="Genomic_DNA"/>
</dbReference>
<keyword evidence="4" id="KW-0808">Transferase</keyword>
<keyword evidence="9" id="KW-0472">Membrane</keyword>
<accession>A0ABS5L2R0</accession>
<evidence type="ECO:0000259" key="12">
    <source>
        <dbReference type="Pfam" id="PF13796"/>
    </source>
</evidence>
<dbReference type="Proteomes" id="UP000730482">
    <property type="component" value="Unassembled WGS sequence"/>
</dbReference>
<dbReference type="SUPFAM" id="SSF55874">
    <property type="entry name" value="ATPase domain of HSP90 chaperone/DNA topoisomerase II/histidine kinase"/>
    <property type="match status" value="1"/>
</dbReference>
<evidence type="ECO:0000313" key="14">
    <source>
        <dbReference type="Proteomes" id="UP000730482"/>
    </source>
</evidence>
<evidence type="ECO:0000256" key="6">
    <source>
        <dbReference type="ARBA" id="ARBA00022777"/>
    </source>
</evidence>
<evidence type="ECO:0000256" key="1">
    <source>
        <dbReference type="ARBA" id="ARBA00000085"/>
    </source>
</evidence>
<evidence type="ECO:0000256" key="7">
    <source>
        <dbReference type="ARBA" id="ARBA00022840"/>
    </source>
</evidence>
<evidence type="ECO:0000256" key="9">
    <source>
        <dbReference type="SAM" id="Phobius"/>
    </source>
</evidence>
<proteinExistence type="predicted"/>
<keyword evidence="9" id="KW-0812">Transmembrane</keyword>
<feature type="domain" description="Histidine kinase/HSP90-like ATPase" evidence="10">
    <location>
        <begin position="333"/>
        <end position="415"/>
    </location>
</feature>
<dbReference type="Pfam" id="PF02518">
    <property type="entry name" value="HATPase_c"/>
    <property type="match status" value="1"/>
</dbReference>
<sequence>MTNTNKRGSAVLEGGFWFFVMLVPMLLGYIMLTLVVGLAGIGGGLLMIPPAAYYLRWLADLRRKKVRQWRGIEIPRPYRAEPEFGPGFAGYWQRIRFHGTDPAFWRDGAWVATDPVVGAGLAVVPIGLVLEGLYGIVISAMWSVFVDHGFNDWFGFVHVHHGNDGMRWAPAALGVLEIALGFAVAPKMLEWHARWSRVLLAPTPAQVEARMKHLTQTRADAVDTQAAELRRIERDLHDGAQARLVAMGMHLNAASQLMQQDPEAAQKLLMEARDSSAKALSELRDLVRGIHPPVLADRGLVDAVRATALDSPLEIDVHAEVPGRLDLPLESAAYFAVSEVLTNVAKHAHASQAWIDMRVVGGLLKITVSDNGIGGADADKGSGLHGIERRLATFDGILALSSPPGGPTVVTMELPCVSSSPKTSSSSGTA</sequence>
<comment type="caution">
    <text evidence="13">The sequence shown here is derived from an EMBL/GenBank/DDBJ whole genome shotgun (WGS) entry which is preliminary data.</text>
</comment>
<feature type="transmembrane region" description="Helical" evidence="9">
    <location>
        <begin position="38"/>
        <end position="59"/>
    </location>
</feature>
<evidence type="ECO:0000259" key="11">
    <source>
        <dbReference type="Pfam" id="PF07730"/>
    </source>
</evidence>
<dbReference type="InterPro" id="IPR025828">
    <property type="entry name" value="Put_sensor_dom"/>
</dbReference>
<dbReference type="Pfam" id="PF13796">
    <property type="entry name" value="Sensor"/>
    <property type="match status" value="1"/>
</dbReference>
<dbReference type="CDD" id="cd16917">
    <property type="entry name" value="HATPase_UhpB-NarQ-NarX-like"/>
    <property type="match status" value="1"/>
</dbReference>
<dbReference type="Gene3D" id="1.20.5.1930">
    <property type="match status" value="1"/>
</dbReference>
<dbReference type="Pfam" id="PF07730">
    <property type="entry name" value="HisKA_3"/>
    <property type="match status" value="1"/>
</dbReference>
<dbReference type="InterPro" id="IPR050482">
    <property type="entry name" value="Sensor_HK_TwoCompSys"/>
</dbReference>
<dbReference type="Gene3D" id="3.30.565.10">
    <property type="entry name" value="Histidine kinase-like ATPase, C-terminal domain"/>
    <property type="match status" value="1"/>
</dbReference>
<dbReference type="InterPro" id="IPR011712">
    <property type="entry name" value="Sig_transdc_His_kin_sub3_dim/P"/>
</dbReference>
<dbReference type="RefSeq" id="WP_212018348.1">
    <property type="nucleotide sequence ID" value="NZ_JAAFYZ010000198.1"/>
</dbReference>
<reference evidence="13 14" key="1">
    <citation type="submission" date="2020-02" db="EMBL/GenBank/DDBJ databases">
        <title>Acidophilic actinobacteria isolated from forest soil.</title>
        <authorList>
            <person name="Golinska P."/>
        </authorList>
    </citation>
    <scope>NUCLEOTIDE SEQUENCE [LARGE SCALE GENOMIC DNA]</scope>
    <source>
        <strain evidence="13 14">NL8</strain>
    </source>
</reference>
<keyword evidence="3" id="KW-0597">Phosphoprotein</keyword>
<evidence type="ECO:0000256" key="5">
    <source>
        <dbReference type="ARBA" id="ARBA00022741"/>
    </source>
</evidence>
<keyword evidence="9" id="KW-1133">Transmembrane helix</keyword>
<feature type="domain" description="Signal transduction histidine kinase subgroup 3 dimerisation and phosphoacceptor" evidence="11">
    <location>
        <begin position="228"/>
        <end position="295"/>
    </location>
</feature>